<dbReference type="InterPro" id="IPR011990">
    <property type="entry name" value="TPR-like_helical_dom_sf"/>
</dbReference>
<name>A0A2V0PLF6_9CHLO</name>
<dbReference type="InterPro" id="IPR019734">
    <property type="entry name" value="TPR_rpt"/>
</dbReference>
<evidence type="ECO:0000313" key="4">
    <source>
        <dbReference type="EMBL" id="GBG00639.1"/>
    </source>
</evidence>
<dbReference type="EMBL" id="BDRX01000274">
    <property type="protein sequence ID" value="GBG00639.1"/>
    <property type="molecule type" value="Genomic_DNA"/>
</dbReference>
<evidence type="ECO:0000256" key="1">
    <source>
        <dbReference type="ARBA" id="ARBA00022737"/>
    </source>
</evidence>
<dbReference type="InParanoid" id="A0A2V0PLF6"/>
<gene>
    <name evidence="4" type="ORF">Rsub_13391</name>
</gene>
<keyword evidence="2" id="KW-0802">TPR repeat</keyword>
<feature type="compositionally biased region" description="Low complexity" evidence="3">
    <location>
        <begin position="15"/>
        <end position="25"/>
    </location>
</feature>
<keyword evidence="5" id="KW-1185">Reference proteome</keyword>
<dbReference type="PANTHER" id="PTHR44858:SF20">
    <property type="entry name" value="SHSP DOMAIN-CONTAINING PROTEIN"/>
    <property type="match status" value="1"/>
</dbReference>
<dbReference type="OrthoDB" id="1926212at2759"/>
<accession>A0A2V0PLF6</accession>
<organism evidence="4 5">
    <name type="scientific">Raphidocelis subcapitata</name>
    <dbReference type="NCBI Taxonomy" id="307507"/>
    <lineage>
        <taxon>Eukaryota</taxon>
        <taxon>Viridiplantae</taxon>
        <taxon>Chlorophyta</taxon>
        <taxon>core chlorophytes</taxon>
        <taxon>Chlorophyceae</taxon>
        <taxon>CS clade</taxon>
        <taxon>Sphaeropleales</taxon>
        <taxon>Selenastraceae</taxon>
        <taxon>Raphidocelis</taxon>
    </lineage>
</organism>
<dbReference type="SMART" id="SM00028">
    <property type="entry name" value="TPR"/>
    <property type="match status" value="3"/>
</dbReference>
<keyword evidence="1" id="KW-0677">Repeat</keyword>
<evidence type="ECO:0000313" key="5">
    <source>
        <dbReference type="Proteomes" id="UP000247498"/>
    </source>
</evidence>
<dbReference type="InterPro" id="IPR050498">
    <property type="entry name" value="Ycf3"/>
</dbReference>
<feature type="region of interest" description="Disordered" evidence="3">
    <location>
        <begin position="15"/>
        <end position="36"/>
    </location>
</feature>
<dbReference type="PANTHER" id="PTHR44858">
    <property type="entry name" value="TETRATRICOPEPTIDE REPEAT PROTEIN 6"/>
    <property type="match status" value="1"/>
</dbReference>
<evidence type="ECO:0000256" key="2">
    <source>
        <dbReference type="ARBA" id="ARBA00022803"/>
    </source>
</evidence>
<protein>
    <submittedName>
        <fullName evidence="4">Uncharacterized protein</fullName>
    </submittedName>
</protein>
<reference evidence="4 5" key="1">
    <citation type="journal article" date="2018" name="Sci. Rep.">
        <title>Raphidocelis subcapitata (=Pseudokirchneriella subcapitata) provides an insight into genome evolution and environmental adaptations in the Sphaeropleales.</title>
        <authorList>
            <person name="Suzuki S."/>
            <person name="Yamaguchi H."/>
            <person name="Nakajima N."/>
            <person name="Kawachi M."/>
        </authorList>
    </citation>
    <scope>NUCLEOTIDE SEQUENCE [LARGE SCALE GENOMIC DNA]</scope>
    <source>
        <strain evidence="4 5">NIES-35</strain>
    </source>
</reference>
<dbReference type="Gene3D" id="1.25.40.10">
    <property type="entry name" value="Tetratricopeptide repeat domain"/>
    <property type="match status" value="3"/>
</dbReference>
<dbReference type="STRING" id="307507.A0A2V0PLF6"/>
<comment type="caution">
    <text evidence="4">The sequence shown here is derived from an EMBL/GenBank/DDBJ whole genome shotgun (WGS) entry which is preliminary data.</text>
</comment>
<dbReference type="AlphaFoldDB" id="A0A2V0PLF6"/>
<dbReference type="Proteomes" id="UP000247498">
    <property type="component" value="Unassembled WGS sequence"/>
</dbReference>
<evidence type="ECO:0000256" key="3">
    <source>
        <dbReference type="SAM" id="MobiDB-lite"/>
    </source>
</evidence>
<sequence length="372" mass="39211">MSGMQFTAPQPLRQMAAGGARSAAVRGHHTPLPAGPRRRCRLISACASSNGDAGSASSSDGGGGAATGTLAASARRRAVLLLLPAAAAARALAPAASSAAALDAAEVESAAYEAYASKDFARALQLLDSIAADEPRFLEMRAQVLVDAKSFEKAISDYSDALRLAEDADAPLTTRARLLAGRALALEGLARWREALGDYDSALRLAAAGGESPDPYVINSRGNCYNSLKEWEAARFDYLAAANIFQQSRGFRGPHGGTTARLDGAIFAASNAALMLAEMGDYDSAEGEMRRIARRAPGSADMRVALAALLWRRGQEAAAEEQWQFACDNITVGCRKYQDRDWLSRIRRWPPSMCAALSDFLALQRGAGAGAA</sequence>
<proteinExistence type="predicted"/>
<dbReference type="SUPFAM" id="SSF48452">
    <property type="entry name" value="TPR-like"/>
    <property type="match status" value="1"/>
</dbReference>